<sequence length="91" mass="10452">MHESLKIISVALPLIALFILLSFFVRRIRQAKRIISDCNGMKKISANPSIFGGNAGKTWFYDDLFLYEVKKTPPVRLRWLTSLKSGREIPK</sequence>
<name>A0ABC9U997_ENTAS</name>
<evidence type="ECO:0000313" key="3">
    <source>
        <dbReference type="Proteomes" id="UP000017391"/>
    </source>
</evidence>
<keyword evidence="1" id="KW-1133">Transmembrane helix</keyword>
<keyword evidence="1" id="KW-0812">Transmembrane</keyword>
<dbReference type="EMBL" id="AYIP01000011">
    <property type="protein sequence ID" value="ESM31255.1"/>
    <property type="molecule type" value="Genomic_DNA"/>
</dbReference>
<gene>
    <name evidence="2" type="ORF">L402_03557</name>
</gene>
<accession>A0ABC9U997</accession>
<dbReference type="AlphaFoldDB" id="A0ABC9U997"/>
<protein>
    <submittedName>
        <fullName evidence="2">Uncharacterized protein</fullName>
    </submittedName>
</protein>
<dbReference type="RefSeq" id="WP_023311491.1">
    <property type="nucleotide sequence ID" value="NZ_CP034336.1"/>
</dbReference>
<reference evidence="3" key="1">
    <citation type="submission" date="2013-09" db="EMBL/GenBank/DDBJ databases">
        <title>The Genome Sequence of Enterobacter cloacae BWH 31.</title>
        <authorList>
            <consortium name="The Broad Institute Genomics Platform"/>
            <consortium name="The Broad Institute Genome Sequencing Center for Infectious Disease"/>
            <person name="Murphy C."/>
            <person name="Cosimi L."/>
            <person name="Cerqueira G."/>
            <person name="Feldgarden M."/>
            <person name="Hung D."/>
            <person name="Onderdonk A.B."/>
            <person name="Ferraro M.J."/>
            <person name="Hooper D."/>
            <person name="Dekker J."/>
            <person name="O'Brien T."/>
            <person name="Huang S."/>
            <person name="Quan V."/>
            <person name="Ernst C."/>
            <person name="Delaney M."/>
            <person name="DuBois A."/>
            <person name="Young S.K."/>
            <person name="Zeng Q."/>
            <person name="Gargeya S."/>
            <person name="Fitzgerald M."/>
            <person name="Abouelleil A."/>
            <person name="Alvarado L."/>
            <person name="Berlin A.M."/>
            <person name="Chapman S.B."/>
            <person name="Gainer-Dewar J."/>
            <person name="Goldberg J."/>
            <person name="Gnerre S."/>
            <person name="Griggs A."/>
            <person name="Gujja S."/>
            <person name="Hansen M."/>
            <person name="Howarth C."/>
            <person name="Imamovic A."/>
            <person name="Ireland A."/>
            <person name="Larimer J."/>
            <person name="McCowan C."/>
            <person name="Murphy C."/>
            <person name="Pearson M."/>
            <person name="Poon T.W."/>
            <person name="Priest M."/>
            <person name="Roberts A."/>
            <person name="Saif S."/>
            <person name="Shea T."/>
            <person name="Sykes S."/>
            <person name="Wortman J."/>
            <person name="Nusbaum C."/>
            <person name="Birren B."/>
        </authorList>
    </citation>
    <scope>NUCLEOTIDE SEQUENCE [LARGE SCALE GENOMIC DNA]</scope>
    <source>
        <strain evidence="3">BWH 31</strain>
    </source>
</reference>
<organism evidence="2 3">
    <name type="scientific">Enterobacter asburiae</name>
    <dbReference type="NCBI Taxonomy" id="61645"/>
    <lineage>
        <taxon>Bacteria</taxon>
        <taxon>Pseudomonadati</taxon>
        <taxon>Pseudomonadota</taxon>
        <taxon>Gammaproteobacteria</taxon>
        <taxon>Enterobacterales</taxon>
        <taxon>Enterobacteriaceae</taxon>
        <taxon>Enterobacter</taxon>
        <taxon>Enterobacter cloacae complex</taxon>
    </lineage>
</organism>
<keyword evidence="1" id="KW-0472">Membrane</keyword>
<dbReference type="Proteomes" id="UP000017391">
    <property type="component" value="Unassembled WGS sequence"/>
</dbReference>
<feature type="transmembrane region" description="Helical" evidence="1">
    <location>
        <begin position="6"/>
        <end position="25"/>
    </location>
</feature>
<comment type="caution">
    <text evidence="2">The sequence shown here is derived from an EMBL/GenBank/DDBJ whole genome shotgun (WGS) entry which is preliminary data.</text>
</comment>
<evidence type="ECO:0000256" key="1">
    <source>
        <dbReference type="SAM" id="Phobius"/>
    </source>
</evidence>
<evidence type="ECO:0000313" key="2">
    <source>
        <dbReference type="EMBL" id="ESM31255.1"/>
    </source>
</evidence>
<proteinExistence type="predicted"/>